<dbReference type="AlphaFoldDB" id="U5WA66"/>
<feature type="signal peptide" evidence="1">
    <location>
        <begin position="1"/>
        <end position="21"/>
    </location>
</feature>
<accession>U5WA66</accession>
<sequence>MRRTISILAVAAAALAGTVAAGAPAVAAAALEAGAPAAAAATPSLSFHGAQYDSPGKDTRSPASLVNEWISLINTGSAPVDLSGYTIRDESNHVYTFGDVTIAGSGGRIWLRTGEGTRSGRNLFWGSGIYIWNNTGDTATLRTAAGRNVDSCSWQWRKNRVWVAC</sequence>
<dbReference type="eggNOG" id="COG2333">
    <property type="taxonomic scope" value="Bacteria"/>
</dbReference>
<feature type="chain" id="PRO_5039220220" description="LTD domain-containing protein" evidence="1">
    <location>
        <begin position="22"/>
        <end position="165"/>
    </location>
</feature>
<dbReference type="EMBL" id="CP006272">
    <property type="protein sequence ID" value="AGZ46063.1"/>
    <property type="molecule type" value="Genomic_DNA"/>
</dbReference>
<dbReference type="OrthoDB" id="3828227at2"/>
<dbReference type="KEGG" id="afs:AFR_39045"/>
<evidence type="ECO:0000313" key="4">
    <source>
        <dbReference type="Proteomes" id="UP000017746"/>
    </source>
</evidence>
<dbReference type="Gene3D" id="2.60.40.1260">
    <property type="entry name" value="Lamin Tail domain"/>
    <property type="match status" value="1"/>
</dbReference>
<protein>
    <recommendedName>
        <fullName evidence="2">LTD domain-containing protein</fullName>
    </recommendedName>
</protein>
<proteinExistence type="predicted"/>
<dbReference type="InterPro" id="IPR001322">
    <property type="entry name" value="Lamin_tail_dom"/>
</dbReference>
<dbReference type="InterPro" id="IPR036415">
    <property type="entry name" value="Lamin_tail_dom_sf"/>
</dbReference>
<name>U5WA66_9ACTN</name>
<dbReference type="STRING" id="1246995.AFR_39045"/>
<dbReference type="PROSITE" id="PS51841">
    <property type="entry name" value="LTD"/>
    <property type="match status" value="1"/>
</dbReference>
<keyword evidence="4" id="KW-1185">Reference proteome</keyword>
<reference evidence="3 4" key="1">
    <citation type="journal article" date="2014" name="J. Biotechnol.">
        <title>Complete genome sequence of the actinobacterium Actinoplanes friuliensis HAG 010964, producer of the lipopeptide antibiotic friulimycin.</title>
        <authorList>
            <person name="Ruckert C."/>
            <person name="Szczepanowski R."/>
            <person name="Albersmeier A."/>
            <person name="Goesmann A."/>
            <person name="Fischer N."/>
            <person name="Steinkamper A."/>
            <person name="Puhler A."/>
            <person name="Biener R."/>
            <person name="Schwartz D."/>
            <person name="Kalinowski J."/>
        </authorList>
    </citation>
    <scope>NUCLEOTIDE SEQUENCE [LARGE SCALE GENOMIC DNA]</scope>
    <source>
        <strain evidence="3 4">DSM 7358</strain>
    </source>
</reference>
<evidence type="ECO:0000313" key="3">
    <source>
        <dbReference type="EMBL" id="AGZ46063.1"/>
    </source>
</evidence>
<organism evidence="3 4">
    <name type="scientific">Actinoplanes friuliensis DSM 7358</name>
    <dbReference type="NCBI Taxonomy" id="1246995"/>
    <lineage>
        <taxon>Bacteria</taxon>
        <taxon>Bacillati</taxon>
        <taxon>Actinomycetota</taxon>
        <taxon>Actinomycetes</taxon>
        <taxon>Micromonosporales</taxon>
        <taxon>Micromonosporaceae</taxon>
        <taxon>Actinoplanes</taxon>
    </lineage>
</organism>
<dbReference type="Proteomes" id="UP000017746">
    <property type="component" value="Chromosome"/>
</dbReference>
<dbReference type="PATRIC" id="fig|1246995.3.peg.7902"/>
<dbReference type="Pfam" id="PF00932">
    <property type="entry name" value="LTD"/>
    <property type="match status" value="1"/>
</dbReference>
<evidence type="ECO:0000256" key="1">
    <source>
        <dbReference type="SAM" id="SignalP"/>
    </source>
</evidence>
<dbReference type="HOGENOM" id="CLU_116745_1_0_11"/>
<dbReference type="SUPFAM" id="SSF74853">
    <property type="entry name" value="Lamin A/C globular tail domain"/>
    <property type="match status" value="1"/>
</dbReference>
<gene>
    <name evidence="3" type="ORF">AFR_39045</name>
</gene>
<dbReference type="RefSeq" id="WP_023562397.1">
    <property type="nucleotide sequence ID" value="NC_022657.1"/>
</dbReference>
<feature type="domain" description="LTD" evidence="2">
    <location>
        <begin position="33"/>
        <end position="164"/>
    </location>
</feature>
<keyword evidence="1" id="KW-0732">Signal</keyword>
<evidence type="ECO:0000259" key="2">
    <source>
        <dbReference type="PROSITE" id="PS51841"/>
    </source>
</evidence>